<dbReference type="HOGENOM" id="CLU_1768349_0_0_1"/>
<proteinExistence type="predicted"/>
<dbReference type="AlphaFoldDB" id="A0A099NV55"/>
<evidence type="ECO:0000313" key="1">
    <source>
        <dbReference type="EMBL" id="KGK35844.1"/>
    </source>
</evidence>
<protein>
    <submittedName>
        <fullName evidence="1">Uncharacterized protein</fullName>
    </submittedName>
</protein>
<dbReference type="VEuPathDB" id="FungiDB:C5L36_0D05310"/>
<dbReference type="eggNOG" id="KOG3783">
    <property type="taxonomic scope" value="Eukaryota"/>
</dbReference>
<reference evidence="2" key="1">
    <citation type="journal article" date="2014" name="Microb. Cell Fact.">
        <title>Exploiting Issatchenkia orientalis SD108 for succinic acid production.</title>
        <authorList>
            <person name="Xiao H."/>
            <person name="Shao Z."/>
            <person name="Jiang Y."/>
            <person name="Dole S."/>
            <person name="Zhao H."/>
        </authorList>
    </citation>
    <scope>NUCLEOTIDE SEQUENCE [LARGE SCALE GENOMIC DNA]</scope>
    <source>
        <strain evidence="2">SD108</strain>
    </source>
</reference>
<comment type="caution">
    <text evidence="1">The sequence shown here is derived from an EMBL/GenBank/DDBJ whole genome shotgun (WGS) entry which is preliminary data.</text>
</comment>
<organism evidence="1 2">
    <name type="scientific">Pichia kudriavzevii</name>
    <name type="common">Yeast</name>
    <name type="synonym">Issatchenkia orientalis</name>
    <dbReference type="NCBI Taxonomy" id="4909"/>
    <lineage>
        <taxon>Eukaryota</taxon>
        <taxon>Fungi</taxon>
        <taxon>Dikarya</taxon>
        <taxon>Ascomycota</taxon>
        <taxon>Saccharomycotina</taxon>
        <taxon>Pichiomycetes</taxon>
        <taxon>Pichiales</taxon>
        <taxon>Pichiaceae</taxon>
        <taxon>Pichia</taxon>
    </lineage>
</organism>
<dbReference type="EMBL" id="JQFK01000300">
    <property type="protein sequence ID" value="KGK35844.1"/>
    <property type="molecule type" value="Genomic_DNA"/>
</dbReference>
<accession>A0A099NV55</accession>
<dbReference type="Proteomes" id="UP000029867">
    <property type="component" value="Unassembled WGS sequence"/>
</dbReference>
<name>A0A099NV55_PICKU</name>
<sequence>MSIKSNNSLSLSSSPITLALKDSNGKPFAKVPENKEQRMIRIMFQSIALRRLGYITEGMEILDKIVISQLFNSSGKTTKLSDNPYLYPTALYERALFTWKLKGADGLPECMKWLTLSQNYHNDDYELSTRTGMKTKAAIDRLEDLNY</sequence>
<gene>
    <name evidence="1" type="ORF">JL09_g5005</name>
</gene>
<evidence type="ECO:0000313" key="2">
    <source>
        <dbReference type="Proteomes" id="UP000029867"/>
    </source>
</evidence>